<comment type="function">
    <text evidence="4">Flagellin is the subunit protein which polymerizes to form the filaments of bacterial flagella.</text>
</comment>
<keyword evidence="3 4" id="KW-0975">Bacterial flagellum</keyword>
<sequence length="544" mass="57015">MVVQHNMQAMNANRMLNVTTGAQSKSTEKLSSGYRINRAADDAAGLTISEKMRKQIRGLDQASTNAQDGVSSVQTAEGALTEVHSMLQRMNELAVQASNGTNSEDDRQAIQDEIEQLTTEIDRVAETTKFNEIYLLKGDKSGTTKTNTVAAHDAGLAGKLSESVDGKTTFTADSIAVGDKVTIAGKEYTIVDSAKAADYQDAKSYTTPASGDKITDKDGKTYTYYAQNATDANGTTVAAAGWYEDGDSTKTATTQTTIVKAGNTLNGKTIVGDGTNAVTANTIDDVKDAVKALATGKTVTIADADGTSNSKTYTVGTSTKEDGSAYTADDIAAMITGGKVVKVDTAYNYVLPAASTSDSEISLNDAYNKMAKELETASSIGADDKTKASVKNNGDGTFEITQGKVEVKKSLSFSLHVGADADATNKINVDIDAMSAAGLGIKGINVKDDSGVAATYAIDAIADAVAKVSSQRSALGAVQNRLEHTIDNLDNVVENTTSAESRIRDTDMAEEMVEYSKNNILAQAGQSMLAQANQSTQGVLSLLQ</sequence>
<organism evidence="7 8">
    <name type="scientific">Roseburia inulinivorans</name>
    <dbReference type="NCBI Taxonomy" id="360807"/>
    <lineage>
        <taxon>Bacteria</taxon>
        <taxon>Bacillati</taxon>
        <taxon>Bacillota</taxon>
        <taxon>Clostridia</taxon>
        <taxon>Lachnospirales</taxon>
        <taxon>Lachnospiraceae</taxon>
        <taxon>Roseburia</taxon>
    </lineage>
</organism>
<dbReference type="Gene3D" id="6.10.10.10">
    <property type="entry name" value="Flagellar export chaperone, C-terminal domain"/>
    <property type="match status" value="1"/>
</dbReference>
<gene>
    <name evidence="7" type="ORF">DW813_11685</name>
</gene>
<comment type="subcellular location">
    <subcellularLocation>
        <location evidence="4">Secreted</location>
    </subcellularLocation>
    <subcellularLocation>
        <location evidence="4">Bacterial flagellum</location>
    </subcellularLocation>
</comment>
<keyword evidence="4" id="KW-0964">Secreted</keyword>
<proteinExistence type="inferred from homology"/>
<dbReference type="GO" id="GO:0009288">
    <property type="term" value="C:bacterial-type flagellum"/>
    <property type="evidence" value="ECO:0007669"/>
    <property type="project" value="UniProtKB-SubCell"/>
</dbReference>
<dbReference type="Gene3D" id="1.20.1330.10">
    <property type="entry name" value="f41 fragment of flagellin, N-terminal domain"/>
    <property type="match status" value="2"/>
</dbReference>
<dbReference type="RefSeq" id="WP_118093268.1">
    <property type="nucleotide sequence ID" value="NZ_QSIQ01000019.1"/>
</dbReference>
<dbReference type="EMBL" id="QSIQ01000019">
    <property type="protein sequence ID" value="RHD01868.1"/>
    <property type="molecule type" value="Genomic_DNA"/>
</dbReference>
<dbReference type="InterPro" id="IPR001029">
    <property type="entry name" value="Flagellin_N"/>
</dbReference>
<dbReference type="GO" id="GO:0005576">
    <property type="term" value="C:extracellular region"/>
    <property type="evidence" value="ECO:0007669"/>
    <property type="project" value="UniProtKB-SubCell"/>
</dbReference>
<evidence type="ECO:0000256" key="4">
    <source>
        <dbReference type="RuleBase" id="RU362073"/>
    </source>
</evidence>
<keyword evidence="7" id="KW-0969">Cilium</keyword>
<evidence type="ECO:0000313" key="7">
    <source>
        <dbReference type="EMBL" id="RHD01868.1"/>
    </source>
</evidence>
<dbReference type="AlphaFoldDB" id="A0A396ADJ7"/>
<evidence type="ECO:0000313" key="8">
    <source>
        <dbReference type="Proteomes" id="UP000266391"/>
    </source>
</evidence>
<dbReference type="Proteomes" id="UP000266391">
    <property type="component" value="Unassembled WGS sequence"/>
</dbReference>
<accession>A0A396ADJ7</accession>
<name>A0A396ADJ7_9FIRM</name>
<reference evidence="7 8" key="1">
    <citation type="submission" date="2018-08" db="EMBL/GenBank/DDBJ databases">
        <title>A genome reference for cultivated species of the human gut microbiota.</title>
        <authorList>
            <person name="Zou Y."/>
            <person name="Xue W."/>
            <person name="Luo G."/>
        </authorList>
    </citation>
    <scope>NUCLEOTIDE SEQUENCE [LARGE SCALE GENOMIC DNA]</scope>
    <source>
        <strain evidence="7 8">AM32-8LB</strain>
    </source>
</reference>
<keyword evidence="7" id="KW-0282">Flagellum</keyword>
<dbReference type="InterPro" id="IPR001492">
    <property type="entry name" value="Flagellin"/>
</dbReference>
<dbReference type="Gene3D" id="3.30.70.2120">
    <property type="match status" value="1"/>
</dbReference>
<keyword evidence="7" id="KW-0966">Cell projection</keyword>
<feature type="domain" description="Flagellin N-terminal" evidence="5">
    <location>
        <begin position="3"/>
        <end position="139"/>
    </location>
</feature>
<dbReference type="SUPFAM" id="SSF64518">
    <property type="entry name" value="Phase 1 flagellin"/>
    <property type="match status" value="1"/>
</dbReference>
<evidence type="ECO:0000259" key="6">
    <source>
        <dbReference type="Pfam" id="PF00700"/>
    </source>
</evidence>
<protein>
    <recommendedName>
        <fullName evidence="2 4">Flagellin</fullName>
    </recommendedName>
</protein>
<dbReference type="PANTHER" id="PTHR42792">
    <property type="entry name" value="FLAGELLIN"/>
    <property type="match status" value="1"/>
</dbReference>
<feature type="domain" description="Flagellin C-terminal" evidence="6">
    <location>
        <begin position="458"/>
        <end position="543"/>
    </location>
</feature>
<dbReference type="InterPro" id="IPR042187">
    <property type="entry name" value="Flagellin_C_sub2"/>
</dbReference>
<evidence type="ECO:0000256" key="1">
    <source>
        <dbReference type="ARBA" id="ARBA00005709"/>
    </source>
</evidence>
<dbReference type="GO" id="GO:0005198">
    <property type="term" value="F:structural molecule activity"/>
    <property type="evidence" value="ECO:0007669"/>
    <property type="project" value="UniProtKB-UniRule"/>
</dbReference>
<dbReference type="PANTHER" id="PTHR42792:SF2">
    <property type="entry name" value="FLAGELLIN"/>
    <property type="match status" value="1"/>
</dbReference>
<dbReference type="PRINTS" id="PR00207">
    <property type="entry name" value="FLAGELLIN"/>
</dbReference>
<dbReference type="InterPro" id="IPR046358">
    <property type="entry name" value="Flagellin_C"/>
</dbReference>
<evidence type="ECO:0000256" key="3">
    <source>
        <dbReference type="ARBA" id="ARBA00023143"/>
    </source>
</evidence>
<evidence type="ECO:0000259" key="5">
    <source>
        <dbReference type="Pfam" id="PF00669"/>
    </source>
</evidence>
<dbReference type="Pfam" id="PF00700">
    <property type="entry name" value="Flagellin_C"/>
    <property type="match status" value="1"/>
</dbReference>
<dbReference type="Pfam" id="PF00669">
    <property type="entry name" value="Flagellin_N"/>
    <property type="match status" value="1"/>
</dbReference>
<evidence type="ECO:0000256" key="2">
    <source>
        <dbReference type="ARBA" id="ARBA00020110"/>
    </source>
</evidence>
<comment type="caution">
    <text evidence="7">The sequence shown here is derived from an EMBL/GenBank/DDBJ whole genome shotgun (WGS) entry which is preliminary data.</text>
</comment>
<comment type="similarity">
    <text evidence="1 4">Belongs to the bacterial flagellin family.</text>
</comment>